<dbReference type="Gene3D" id="3.90.180.10">
    <property type="entry name" value="Medium-chain alcohol dehydrogenases, catalytic domain"/>
    <property type="match status" value="1"/>
</dbReference>
<feature type="domain" description="Enoyl reductase (ER)" evidence="5">
    <location>
        <begin position="400"/>
        <end position="695"/>
    </location>
</feature>
<dbReference type="SUPFAM" id="SSF51735">
    <property type="entry name" value="NAD(P)-binding Rossmann-fold domains"/>
    <property type="match status" value="1"/>
</dbReference>
<dbReference type="Pfam" id="PF08240">
    <property type="entry name" value="ADH_N"/>
    <property type="match status" value="1"/>
</dbReference>
<dbReference type="Pfam" id="PF13602">
    <property type="entry name" value="ADH_zinc_N_2"/>
    <property type="match status" value="1"/>
</dbReference>
<dbReference type="InterPro" id="IPR002364">
    <property type="entry name" value="Quin_OxRdtase/zeta-crystal_CS"/>
</dbReference>
<dbReference type="GO" id="GO:0016628">
    <property type="term" value="F:oxidoreductase activity, acting on the CH-CH group of donors, NAD or NADP as acceptor"/>
    <property type="evidence" value="ECO:0007669"/>
    <property type="project" value="InterPro"/>
</dbReference>
<keyword evidence="2" id="KW-0560">Oxidoreductase</keyword>
<dbReference type="InterPro" id="IPR011032">
    <property type="entry name" value="GroES-like_sf"/>
</dbReference>
<evidence type="ECO:0000256" key="2">
    <source>
        <dbReference type="ARBA" id="ARBA00023002"/>
    </source>
</evidence>
<gene>
    <name evidence="6" type="ORF">Sangu_3070500</name>
</gene>
<evidence type="ECO:0000259" key="5">
    <source>
        <dbReference type="SMART" id="SM00829"/>
    </source>
</evidence>
<dbReference type="EMBL" id="JACGWK010000198">
    <property type="protein sequence ID" value="KAL0304676.1"/>
    <property type="molecule type" value="Genomic_DNA"/>
</dbReference>
<evidence type="ECO:0000256" key="3">
    <source>
        <dbReference type="ARBA" id="ARBA00023027"/>
    </source>
</evidence>
<dbReference type="InterPro" id="IPR044626">
    <property type="entry name" value="AOR-like"/>
</dbReference>
<dbReference type="PROSITE" id="PS01162">
    <property type="entry name" value="QOR_ZETA_CRYSTAL"/>
    <property type="match status" value="1"/>
</dbReference>
<dbReference type="Pfam" id="PF02713">
    <property type="entry name" value="DUF220"/>
    <property type="match status" value="1"/>
</dbReference>
<feature type="compositionally biased region" description="Polar residues" evidence="4">
    <location>
        <begin position="12"/>
        <end position="22"/>
    </location>
</feature>
<dbReference type="InterPro" id="IPR036291">
    <property type="entry name" value="NAD(P)-bd_dom_sf"/>
</dbReference>
<dbReference type="PANTHER" id="PTHR44573">
    <property type="entry name" value="NADPH-DEPENDENT ALKENAL/ONE OXIDOREDUCTASE, CHLOROPLASTIC"/>
    <property type="match status" value="1"/>
</dbReference>
<reference evidence="6" key="2">
    <citation type="journal article" date="2024" name="Plant">
        <title>Genomic evolution and insights into agronomic trait innovations of Sesamum species.</title>
        <authorList>
            <person name="Miao H."/>
            <person name="Wang L."/>
            <person name="Qu L."/>
            <person name="Liu H."/>
            <person name="Sun Y."/>
            <person name="Le M."/>
            <person name="Wang Q."/>
            <person name="Wei S."/>
            <person name="Zheng Y."/>
            <person name="Lin W."/>
            <person name="Duan Y."/>
            <person name="Cao H."/>
            <person name="Xiong S."/>
            <person name="Wang X."/>
            <person name="Wei L."/>
            <person name="Li C."/>
            <person name="Ma Q."/>
            <person name="Ju M."/>
            <person name="Zhao R."/>
            <person name="Li G."/>
            <person name="Mu C."/>
            <person name="Tian Q."/>
            <person name="Mei H."/>
            <person name="Zhang T."/>
            <person name="Gao T."/>
            <person name="Zhang H."/>
        </authorList>
    </citation>
    <scope>NUCLEOTIDE SEQUENCE</scope>
    <source>
        <strain evidence="6">G01</strain>
    </source>
</reference>
<dbReference type="InterPro" id="IPR020843">
    <property type="entry name" value="ER"/>
</dbReference>
<dbReference type="GO" id="GO:0008270">
    <property type="term" value="F:zinc ion binding"/>
    <property type="evidence" value="ECO:0007669"/>
    <property type="project" value="InterPro"/>
</dbReference>
<dbReference type="Gene3D" id="3.40.50.720">
    <property type="entry name" value="NAD(P)-binding Rossmann-like Domain"/>
    <property type="match status" value="1"/>
</dbReference>
<accession>A0AAW2KFE8</accession>
<dbReference type="Gene3D" id="3.30.530.20">
    <property type="match status" value="1"/>
</dbReference>
<feature type="region of interest" description="Disordered" evidence="4">
    <location>
        <begin position="295"/>
        <end position="316"/>
    </location>
</feature>
<organism evidence="6">
    <name type="scientific">Sesamum angustifolium</name>
    <dbReference type="NCBI Taxonomy" id="2727405"/>
    <lineage>
        <taxon>Eukaryota</taxon>
        <taxon>Viridiplantae</taxon>
        <taxon>Streptophyta</taxon>
        <taxon>Embryophyta</taxon>
        <taxon>Tracheophyta</taxon>
        <taxon>Spermatophyta</taxon>
        <taxon>Magnoliopsida</taxon>
        <taxon>eudicotyledons</taxon>
        <taxon>Gunneridae</taxon>
        <taxon>Pentapetalae</taxon>
        <taxon>asterids</taxon>
        <taxon>lamiids</taxon>
        <taxon>Lamiales</taxon>
        <taxon>Pedaliaceae</taxon>
        <taxon>Sesamum</taxon>
    </lineage>
</organism>
<dbReference type="SUPFAM" id="SSF55961">
    <property type="entry name" value="Bet v1-like"/>
    <property type="match status" value="1"/>
</dbReference>
<feature type="region of interest" description="Disordered" evidence="4">
    <location>
        <begin position="1"/>
        <end position="25"/>
    </location>
</feature>
<dbReference type="InterPro" id="IPR023393">
    <property type="entry name" value="START-like_dom_sf"/>
</dbReference>
<name>A0AAW2KFE8_9LAMI</name>
<dbReference type="PANTHER" id="PTHR44573:SF1">
    <property type="entry name" value="NADPH-DEPENDENT ALKENAL_ONE OXIDOREDUCTASE, CHLOROPLASTIC"/>
    <property type="match status" value="1"/>
</dbReference>
<evidence type="ECO:0000313" key="6">
    <source>
        <dbReference type="EMBL" id="KAL0304676.1"/>
    </source>
</evidence>
<dbReference type="AlphaFoldDB" id="A0AAW2KFE8"/>
<evidence type="ECO:0000256" key="4">
    <source>
        <dbReference type="SAM" id="MobiDB-lite"/>
    </source>
</evidence>
<dbReference type="CDD" id="cd05289">
    <property type="entry name" value="MDR_like_2"/>
    <property type="match status" value="1"/>
</dbReference>
<proteinExistence type="inferred from homology"/>
<sequence>MQISRLVMMGEVQTTTDNSSEEGSGHPNLISDALHGFFSHFPRKVHECVAQFNFKQLKSNDNIRNSEFPSGGRKKESSTIDLSLEKQMHAWKENPVWADHPPDIKVTVPKGSLCNLSLKVDVGLPPDAVYNIVTDPDNKRVFKNIKEVISRKVLVDEGLRQVVEVEQAAIWRFLWWSGTISVHVLVDQNRENHTMKFKQIKSGFMERFEGRWKMEPLFVDEELCHPLKPKSLSEYVACTKGRGRIASTLCLEQLIQPAIVPPPPISWYLRGITTKTTEMLITDLLAEAARIRQASGNGNSDLSDEKSGESQVGKRRVRGMDSILSPTTFQFQLRTPLLPPSKLTINRLKNSRHCVHNKGVFGPQPLRVFATSAPSAQAASNKSSSSIPSEMKAWTYTEYGGVEVLKLESSVAVPEVKDDQVLIKVAAAALNPVDFKRRLGKFKATDSPLPTIPGYDVAGVVVKVGSQVKDLKEGDEVYGDISEKALDGPKQFGSLAEYTAVEEKLLALKPRNLDFVQAAALPLAIETAYEGLERAGFSEGKSILVLGGAGGVGSLVIQLAKQVFGASRVAATSSTGKLEFIKSLGADLAIDYTKENFEDLPEKFDVVYDAVGQCDKAVKVVKEGGSVVVLTGAVTPPGFRFVVTSTGETLKKLNPYLESGKVKVLVDPKGPFPFDKVSEAFSYLETNRATGKVVVYPIP</sequence>
<reference evidence="6" key="1">
    <citation type="submission" date="2020-06" db="EMBL/GenBank/DDBJ databases">
        <authorList>
            <person name="Li T."/>
            <person name="Hu X."/>
            <person name="Zhang T."/>
            <person name="Song X."/>
            <person name="Zhang H."/>
            <person name="Dai N."/>
            <person name="Sheng W."/>
            <person name="Hou X."/>
            <person name="Wei L."/>
        </authorList>
    </citation>
    <scope>NUCLEOTIDE SEQUENCE</scope>
    <source>
        <strain evidence="6">G01</strain>
        <tissue evidence="6">Leaf</tissue>
    </source>
</reference>
<comment type="similarity">
    <text evidence="1">Belongs to the zinc-containing alcohol dehydrogenase family. Quinone oxidoreductase subfamily.</text>
</comment>
<evidence type="ECO:0000256" key="1">
    <source>
        <dbReference type="ARBA" id="ARBA00010371"/>
    </source>
</evidence>
<protein>
    <submittedName>
        <fullName evidence="6">2-methylene-furan-3-one reductase</fullName>
    </submittedName>
</protein>
<comment type="caution">
    <text evidence="6">The sequence shown here is derived from an EMBL/GenBank/DDBJ whole genome shotgun (WGS) entry which is preliminary data.</text>
</comment>
<dbReference type="SUPFAM" id="SSF50129">
    <property type="entry name" value="GroES-like"/>
    <property type="match status" value="1"/>
</dbReference>
<dbReference type="InterPro" id="IPR013154">
    <property type="entry name" value="ADH-like_N"/>
</dbReference>
<keyword evidence="3" id="KW-0520">NAD</keyword>
<dbReference type="InterPro" id="IPR003863">
    <property type="entry name" value="DUF220"/>
</dbReference>
<dbReference type="SMART" id="SM00829">
    <property type="entry name" value="PKS_ER"/>
    <property type="match status" value="1"/>
</dbReference>